<dbReference type="SUPFAM" id="SSF49265">
    <property type="entry name" value="Fibronectin type III"/>
    <property type="match status" value="1"/>
</dbReference>
<evidence type="ECO:0000313" key="5">
    <source>
        <dbReference type="EMBL" id="GCB62618.1"/>
    </source>
</evidence>
<accession>A0A401NNY1</accession>
<dbReference type="CDD" id="cd17117">
    <property type="entry name" value="RA_ANKFN1_like"/>
    <property type="match status" value="1"/>
</dbReference>
<dbReference type="SMART" id="SM00248">
    <property type="entry name" value="ANK"/>
    <property type="match status" value="2"/>
</dbReference>
<dbReference type="GO" id="GO:0007165">
    <property type="term" value="P:signal transduction"/>
    <property type="evidence" value="ECO:0007669"/>
    <property type="project" value="InterPro"/>
</dbReference>
<evidence type="ECO:0008006" key="7">
    <source>
        <dbReference type="Google" id="ProtNLM"/>
    </source>
</evidence>
<comment type="caution">
    <text evidence="5">The sequence shown here is derived from an EMBL/GenBank/DDBJ whole genome shotgun (WGS) entry which is preliminary data.</text>
</comment>
<keyword evidence="6" id="KW-1185">Reference proteome</keyword>
<evidence type="ECO:0000256" key="1">
    <source>
        <dbReference type="PROSITE-ProRule" id="PRU00023"/>
    </source>
</evidence>
<keyword evidence="1" id="KW-0040">ANK repeat</keyword>
<dbReference type="InterPro" id="IPR000159">
    <property type="entry name" value="RA_dom"/>
</dbReference>
<dbReference type="GO" id="GO:0000132">
    <property type="term" value="P:establishment of mitotic spindle orientation"/>
    <property type="evidence" value="ECO:0007669"/>
    <property type="project" value="TreeGrafter"/>
</dbReference>
<organism evidence="5 6">
    <name type="scientific">Scyliorhinus torazame</name>
    <name type="common">Cloudy catshark</name>
    <name type="synonym">Catulus torazame</name>
    <dbReference type="NCBI Taxonomy" id="75743"/>
    <lineage>
        <taxon>Eukaryota</taxon>
        <taxon>Metazoa</taxon>
        <taxon>Chordata</taxon>
        <taxon>Craniata</taxon>
        <taxon>Vertebrata</taxon>
        <taxon>Chondrichthyes</taxon>
        <taxon>Elasmobranchii</taxon>
        <taxon>Galeomorphii</taxon>
        <taxon>Galeoidea</taxon>
        <taxon>Carcharhiniformes</taxon>
        <taxon>Scyliorhinidae</taxon>
        <taxon>Scyliorhinus</taxon>
    </lineage>
</organism>
<dbReference type="OrthoDB" id="2428204at2759"/>
<evidence type="ECO:0000259" key="3">
    <source>
        <dbReference type="PROSITE" id="PS50200"/>
    </source>
</evidence>
<dbReference type="GO" id="GO:0005819">
    <property type="term" value="C:spindle"/>
    <property type="evidence" value="ECO:0007669"/>
    <property type="project" value="TreeGrafter"/>
</dbReference>
<feature type="repeat" description="ANK" evidence="1">
    <location>
        <begin position="40"/>
        <end position="65"/>
    </location>
</feature>
<feature type="domain" description="Ras-associating" evidence="3">
    <location>
        <begin position="951"/>
        <end position="1054"/>
    </location>
</feature>
<proteinExistence type="predicted"/>
<gene>
    <name evidence="5" type="ORF">scyTo_0013087</name>
</gene>
<evidence type="ECO:0000259" key="4">
    <source>
        <dbReference type="PROSITE" id="PS50853"/>
    </source>
</evidence>
<dbReference type="PROSITE" id="PS50853">
    <property type="entry name" value="FN3"/>
    <property type="match status" value="1"/>
</dbReference>
<dbReference type="SUPFAM" id="SSF48403">
    <property type="entry name" value="Ankyrin repeat"/>
    <property type="match status" value="1"/>
</dbReference>
<dbReference type="InterPro" id="IPR013783">
    <property type="entry name" value="Ig-like_fold"/>
</dbReference>
<dbReference type="PANTHER" id="PTHR21437:SF2">
    <property type="entry name" value="ANKYRIN REPEAT AND FIBRONECTIN TYPE-III DOMAIN-CONTAINING PROTEIN 1-LIKE"/>
    <property type="match status" value="1"/>
</dbReference>
<evidence type="ECO:0000313" key="6">
    <source>
        <dbReference type="Proteomes" id="UP000288216"/>
    </source>
</evidence>
<dbReference type="InterPro" id="IPR039269">
    <property type="entry name" value="ANKFN1"/>
</dbReference>
<name>A0A401NNY1_SCYTO</name>
<dbReference type="EMBL" id="BFAA01006551">
    <property type="protein sequence ID" value="GCB62618.1"/>
    <property type="molecule type" value="Genomic_DNA"/>
</dbReference>
<dbReference type="InterPro" id="IPR036770">
    <property type="entry name" value="Ankyrin_rpt-contain_sf"/>
</dbReference>
<dbReference type="PROSITE" id="PS50297">
    <property type="entry name" value="ANK_REP_REGION"/>
    <property type="match status" value="1"/>
</dbReference>
<dbReference type="InterPro" id="IPR036116">
    <property type="entry name" value="FN3_sf"/>
</dbReference>
<dbReference type="PANTHER" id="PTHR21437">
    <property type="entry name" value="WIDE AWAKE"/>
    <property type="match status" value="1"/>
</dbReference>
<dbReference type="Gene3D" id="2.60.40.10">
    <property type="entry name" value="Immunoglobulins"/>
    <property type="match status" value="1"/>
</dbReference>
<dbReference type="STRING" id="75743.A0A401NNY1"/>
<dbReference type="AlphaFoldDB" id="A0A401NNY1"/>
<evidence type="ECO:0000256" key="2">
    <source>
        <dbReference type="SAM" id="MobiDB-lite"/>
    </source>
</evidence>
<dbReference type="Pfam" id="PF13637">
    <property type="entry name" value="Ank_4"/>
    <property type="match status" value="1"/>
</dbReference>
<dbReference type="Pfam" id="PF00041">
    <property type="entry name" value="fn3"/>
    <property type="match status" value="1"/>
</dbReference>
<dbReference type="SMART" id="SM00060">
    <property type="entry name" value="FN3"/>
    <property type="match status" value="1"/>
</dbReference>
<dbReference type="Proteomes" id="UP000288216">
    <property type="component" value="Unassembled WGS sequence"/>
</dbReference>
<dbReference type="PROSITE" id="PS50088">
    <property type="entry name" value="ANK_REPEAT"/>
    <property type="match status" value="1"/>
</dbReference>
<dbReference type="PROSITE" id="PS50200">
    <property type="entry name" value="RA"/>
    <property type="match status" value="1"/>
</dbReference>
<dbReference type="InterPro" id="IPR002110">
    <property type="entry name" value="Ankyrin_rpt"/>
</dbReference>
<sequence length="1067" mass="121960">NFHSNEAVFEAVEQQDLDAVQMLLNLYSTEELDLNTPNSEGLMPLDIAIMTNNVPMAKMLLQAGAKESPHFVSLESRALHLTTLVRESEQRVSELTTQVLNETPNTNCTDKEKQLKTWEWHYRLFKRMKAGFEHARAPEAPTHVQLSVASSTSLQVTFHEPLSVNSAVVTEYKVEWSTSHNFSSITGEASLEDMKTLLYTMTGLVTGLPYYIRVSAYNMKGWGPPQVSTPTCATPSNWREYDGKELKRGGQTEALDQLLNQIKNNHQHCLCHENSKIHLHGRKHSMSKSLKHLFQPTIKFVKSLKRGLYLTAIFYKDDDIIVTHEEQIPVVEMDESYSSSLMQDFLWFSKVSCMWEDSRWLGQYMCPSLSSCSSVLQARHKMLVAVTQLQGLLGTQDLGHVYFEPIKDKHGNVLIVTLRELNSYQSLENVRWIPLSKFQTQRKSLSSPEDPTALDMLLSTLHEKLAYHRRSNQALSPGLYLGYLKLCSSVDQIRVLVPQKLPNILCHIKIRSNHNVSRDEWEWLLNLSDLDEATLTDGCEGCSQKFFQQELRIAISELMNQIGIPLQQAKEFRLYSQEVLEFANNLSFLLLLPPSDDVCTAPGQNKLNPCSGFLTLPLQIFELVHFFTYDKAFISQYCQVSALLELDLLLSQQALREAFSDSEVVAAKQRHQQVQDFIQQMEEIWREMRWIMDVLQYARYKQPPGGIPLTWLMDFTTDIKKDNLQSISSNLDFLPSPTPSPETSRKHPPDSHGISDEEGSSEVFLATDSDYDSSRAQSPKEVDLICSSAPDCNRRPSHNLRDNAPDVLQAHELKSQPVTSSHEDTRHTALYDSDFVLPSRQLELLHITEKRQAYCVRTSSLDIPTQSFHIQRKCWSRPESMDEYPTEQKSSGSSVNRHRPCLPFNMDTPLHSEDTSRQISHSESQESIEWIKLHQESLEKEDQPYEGKKLNPVSLRVYPQYHTGLSKEISVKLHVTGSTSAQEIVQLVIRETNETAMKMSGDKDAQFYRDDQLHHFGLVLSMDNTEKWLQDDFLPLSLQNPWTKGILFVRIKEYSPLLVQYGKATAV</sequence>
<protein>
    <recommendedName>
        <fullName evidence="7">Fibronectin type-III domain-containing protein</fullName>
    </recommendedName>
</protein>
<dbReference type="OMA" id="CPPMFAS"/>
<dbReference type="Gene3D" id="1.25.40.20">
    <property type="entry name" value="Ankyrin repeat-containing domain"/>
    <property type="match status" value="1"/>
</dbReference>
<feature type="domain" description="Fibronectin type-III" evidence="4">
    <location>
        <begin position="140"/>
        <end position="237"/>
    </location>
</feature>
<reference evidence="5 6" key="1">
    <citation type="journal article" date="2018" name="Nat. Ecol. Evol.">
        <title>Shark genomes provide insights into elasmobranch evolution and the origin of vertebrates.</title>
        <authorList>
            <person name="Hara Y"/>
            <person name="Yamaguchi K"/>
            <person name="Onimaru K"/>
            <person name="Kadota M"/>
            <person name="Koyanagi M"/>
            <person name="Keeley SD"/>
            <person name="Tatsumi K"/>
            <person name="Tanaka K"/>
            <person name="Motone F"/>
            <person name="Kageyama Y"/>
            <person name="Nozu R"/>
            <person name="Adachi N"/>
            <person name="Nishimura O"/>
            <person name="Nakagawa R"/>
            <person name="Tanegashima C"/>
            <person name="Kiyatake I"/>
            <person name="Matsumoto R"/>
            <person name="Murakumo K"/>
            <person name="Nishida K"/>
            <person name="Terakita A"/>
            <person name="Kuratani S"/>
            <person name="Sato K"/>
            <person name="Hyodo S Kuraku.S."/>
        </authorList>
    </citation>
    <scope>NUCLEOTIDE SEQUENCE [LARGE SCALE GENOMIC DNA]</scope>
</reference>
<dbReference type="InterPro" id="IPR003961">
    <property type="entry name" value="FN3_dom"/>
</dbReference>
<dbReference type="CDD" id="cd00063">
    <property type="entry name" value="FN3"/>
    <property type="match status" value="1"/>
</dbReference>
<feature type="non-terminal residue" evidence="5">
    <location>
        <position position="1"/>
    </location>
</feature>
<feature type="compositionally biased region" description="Basic and acidic residues" evidence="2">
    <location>
        <begin position="743"/>
        <end position="755"/>
    </location>
</feature>
<dbReference type="GO" id="GO:0061172">
    <property type="term" value="P:regulation of establishment of bipolar cell polarity"/>
    <property type="evidence" value="ECO:0007669"/>
    <property type="project" value="TreeGrafter"/>
</dbReference>
<feature type="region of interest" description="Disordered" evidence="2">
    <location>
        <begin position="730"/>
        <end position="761"/>
    </location>
</feature>